<dbReference type="FunFam" id="3.40.50.300:FF:000479">
    <property type="entry name" value="Multidrug resistance protein 1A"/>
    <property type="match status" value="1"/>
</dbReference>
<comment type="subcellular location">
    <subcellularLocation>
        <location evidence="1">Membrane</location>
        <topology evidence="1">Multi-pass membrane protein</topology>
    </subcellularLocation>
</comment>
<evidence type="ECO:0000256" key="11">
    <source>
        <dbReference type="ARBA" id="ARBA00023136"/>
    </source>
</evidence>
<dbReference type="PROSITE" id="PS50893">
    <property type="entry name" value="ABC_TRANSPORTER_2"/>
    <property type="match status" value="1"/>
</dbReference>
<feature type="transmembrane region" description="Helical" evidence="14">
    <location>
        <begin position="395"/>
        <end position="417"/>
    </location>
</feature>
<proteinExistence type="inferred from homology"/>
<evidence type="ECO:0000256" key="8">
    <source>
        <dbReference type="ARBA" id="ARBA00022840"/>
    </source>
</evidence>
<dbReference type="PANTHER" id="PTHR24221">
    <property type="entry name" value="ATP-BINDING CASSETTE SUB-FAMILY B"/>
    <property type="match status" value="1"/>
</dbReference>
<dbReference type="Gene3D" id="3.40.50.300">
    <property type="entry name" value="P-loop containing nucleotide triphosphate hydrolases"/>
    <property type="match status" value="3"/>
</dbReference>
<comment type="similarity">
    <text evidence="2">Belongs to the ABC transporter superfamily. ABCB family. Multidrug resistance exporter (TC 3.A.1.201) subfamily.</text>
</comment>
<keyword evidence="18" id="KW-1185">Reference proteome</keyword>
<evidence type="ECO:0000256" key="14">
    <source>
        <dbReference type="SAM" id="Phobius"/>
    </source>
</evidence>
<dbReference type="Pfam" id="PF00664">
    <property type="entry name" value="ABC_membrane"/>
    <property type="match status" value="1"/>
</dbReference>
<dbReference type="PROSITE" id="PS50929">
    <property type="entry name" value="ABC_TM1F"/>
    <property type="match status" value="1"/>
</dbReference>
<evidence type="ECO:0000256" key="9">
    <source>
        <dbReference type="ARBA" id="ARBA00022967"/>
    </source>
</evidence>
<protein>
    <recommendedName>
        <fullName evidence="3">ABC-type xenobiotic transporter</fullName>
        <ecNumber evidence="3">7.6.2.2</ecNumber>
    </recommendedName>
</protein>
<dbReference type="Proteomes" id="UP000007151">
    <property type="component" value="Unassembled WGS sequence"/>
</dbReference>
<dbReference type="EMBL" id="AGBW02011723">
    <property type="protein sequence ID" value="OWR46232.1"/>
    <property type="molecule type" value="Genomic_DNA"/>
</dbReference>
<feature type="transmembrane region" description="Helical" evidence="14">
    <location>
        <begin position="292"/>
        <end position="312"/>
    </location>
</feature>
<feature type="domain" description="ABC transporter" evidence="15">
    <location>
        <begin position="491"/>
        <end position="730"/>
    </location>
</feature>
<dbReference type="Pfam" id="PF00005">
    <property type="entry name" value="ABC_tran"/>
    <property type="match status" value="2"/>
</dbReference>
<evidence type="ECO:0000256" key="12">
    <source>
        <dbReference type="ARBA" id="ARBA00023180"/>
    </source>
</evidence>
<dbReference type="GO" id="GO:0017085">
    <property type="term" value="P:response to insecticide"/>
    <property type="evidence" value="ECO:0007669"/>
    <property type="project" value="UniProtKB-ARBA"/>
</dbReference>
<evidence type="ECO:0000256" key="2">
    <source>
        <dbReference type="ARBA" id="ARBA00007577"/>
    </source>
</evidence>
<feature type="domain" description="ABC transmembrane type-1" evidence="16">
    <location>
        <begin position="254"/>
        <end position="456"/>
    </location>
</feature>
<dbReference type="EC" id="7.6.2.2" evidence="3"/>
<gene>
    <name evidence="17" type="ORF">KGM_214416B</name>
</gene>
<keyword evidence="7" id="KW-0547">Nucleotide-binding</keyword>
<evidence type="ECO:0000256" key="4">
    <source>
        <dbReference type="ARBA" id="ARBA00022448"/>
    </source>
</evidence>
<evidence type="ECO:0000256" key="13">
    <source>
        <dbReference type="ARBA" id="ARBA00034018"/>
    </source>
</evidence>
<evidence type="ECO:0000256" key="6">
    <source>
        <dbReference type="ARBA" id="ARBA00022737"/>
    </source>
</evidence>
<name>A0A212EXK8_DANPL</name>
<dbReference type="SUPFAM" id="SSF52540">
    <property type="entry name" value="P-loop containing nucleoside triphosphate hydrolases"/>
    <property type="match status" value="2"/>
</dbReference>
<dbReference type="InterPro" id="IPR003593">
    <property type="entry name" value="AAA+_ATPase"/>
</dbReference>
<evidence type="ECO:0000256" key="5">
    <source>
        <dbReference type="ARBA" id="ARBA00022692"/>
    </source>
</evidence>
<dbReference type="GO" id="GO:0008559">
    <property type="term" value="F:ABC-type xenobiotic transporter activity"/>
    <property type="evidence" value="ECO:0007669"/>
    <property type="project" value="UniProtKB-EC"/>
</dbReference>
<keyword evidence="10 14" id="KW-1133">Transmembrane helix</keyword>
<evidence type="ECO:0000259" key="15">
    <source>
        <dbReference type="PROSITE" id="PS50893"/>
    </source>
</evidence>
<dbReference type="eggNOG" id="KOG0055">
    <property type="taxonomic scope" value="Eukaryota"/>
</dbReference>
<organism evidence="17 18">
    <name type="scientific">Danaus plexippus plexippus</name>
    <dbReference type="NCBI Taxonomy" id="278856"/>
    <lineage>
        <taxon>Eukaryota</taxon>
        <taxon>Metazoa</taxon>
        <taxon>Ecdysozoa</taxon>
        <taxon>Arthropoda</taxon>
        <taxon>Hexapoda</taxon>
        <taxon>Insecta</taxon>
        <taxon>Pterygota</taxon>
        <taxon>Neoptera</taxon>
        <taxon>Endopterygota</taxon>
        <taxon>Lepidoptera</taxon>
        <taxon>Glossata</taxon>
        <taxon>Ditrysia</taxon>
        <taxon>Papilionoidea</taxon>
        <taxon>Nymphalidae</taxon>
        <taxon>Danainae</taxon>
        <taxon>Danaini</taxon>
        <taxon>Danaina</taxon>
        <taxon>Danaus</taxon>
        <taxon>Danaus</taxon>
    </lineage>
</organism>
<keyword evidence="5 14" id="KW-0812">Transmembrane</keyword>
<keyword evidence="11 14" id="KW-0472">Membrane</keyword>
<dbReference type="GO" id="GO:0005524">
    <property type="term" value="F:ATP binding"/>
    <property type="evidence" value="ECO:0007669"/>
    <property type="project" value="UniProtKB-KW"/>
</dbReference>
<dbReference type="GO" id="GO:0016020">
    <property type="term" value="C:membrane"/>
    <property type="evidence" value="ECO:0007669"/>
    <property type="project" value="UniProtKB-SubCell"/>
</dbReference>
<feature type="non-terminal residue" evidence="17">
    <location>
        <position position="1"/>
    </location>
</feature>
<reference evidence="17 18" key="1">
    <citation type="journal article" date="2011" name="Cell">
        <title>The monarch butterfly genome yields insights into long-distance migration.</title>
        <authorList>
            <person name="Zhan S."/>
            <person name="Merlin C."/>
            <person name="Boore J.L."/>
            <person name="Reppert S.M."/>
        </authorList>
    </citation>
    <scope>NUCLEOTIDE SEQUENCE [LARGE SCALE GENOMIC DNA]</scope>
    <source>
        <strain evidence="17">F-2</strain>
    </source>
</reference>
<evidence type="ECO:0000256" key="7">
    <source>
        <dbReference type="ARBA" id="ARBA00022741"/>
    </source>
</evidence>
<keyword evidence="4" id="KW-0813">Transport</keyword>
<evidence type="ECO:0000313" key="17">
    <source>
        <dbReference type="EMBL" id="OWR46232.1"/>
    </source>
</evidence>
<evidence type="ECO:0000256" key="10">
    <source>
        <dbReference type="ARBA" id="ARBA00022989"/>
    </source>
</evidence>
<sequence length="736" mass="80393">VLRGLSLTVNAGETVALVGGSGCGKSTLLQLLQRAYEPDSGQIFLDGHKLDSLLLHHYRRSIVPKECMLSTIVKASRIVYVEQGAVLEQGTHEELVEKKGAYWKLLQEDMTHRSFANLTAEDVDDEVVEETTNKRSKVRRNSSMCSIKTVNSLRDSIIGGNRRLGSMAIPELPDVFCEEDEEPVEPVSVWKLISFNKEELPQLAGGICASLIICCSFPAFALLLSKMFGIFADSDSETILQQSQIYAAMFTCCAILSGDQGWFDIPKNSVGSLCARLATDCAAVQRGTGTGLGVMLQGLGTMILAVVIAMAYSWKITLVSLLCMPCVTVSMYLESWASRKCEERNRDDLEDASKVATEAVLNIRTVHSLGVERTFLSRFSEQLQRSSKLSLYMRGPVYGICLAMPMVGYALSLAYGGYLVASEGLPYEYAILVSEELIFGSWMFAEALSYVPTVLAGKRACAKIISALERKPRVITEPTAVDDDWTSSGNLKFSNIHFHYPTRPETTVLRGLSLDLPVGRTLALVGPSGCGKSTIMHLLLRSYDPVSGNVTLDGRDIKTSLTLKKLRSQLGLVQQEPVMFERSIRENIAYGDNTREVPLQEIVTAAQMANVHTFIAGLPSGYETVLEAGSAALSGGQKQRVAIARALIRNPRVLLLDEATSALDAASEKVVQAALEVASKDRTTIIIAHRLATIRHADLICVLDKGVIAESGTHEELVRKRGLYWELLQQQGPNGA</sequence>
<dbReference type="SUPFAM" id="SSF90123">
    <property type="entry name" value="ABC transporter transmembrane region"/>
    <property type="match status" value="1"/>
</dbReference>
<keyword evidence="6" id="KW-0677">Repeat</keyword>
<comment type="catalytic activity">
    <reaction evidence="13">
        <text>ATP + H2O + xenobioticSide 1 = ADP + phosphate + xenobioticSide 2.</text>
        <dbReference type="EC" id="7.6.2.2"/>
    </reaction>
</comment>
<dbReference type="PROSITE" id="PS00211">
    <property type="entry name" value="ABC_TRANSPORTER_1"/>
    <property type="match status" value="1"/>
</dbReference>
<dbReference type="PANTHER" id="PTHR24221:SF410">
    <property type="entry name" value="MULTIDRUG RESISTANCE PROTEIN HOMOLOG 49-RELATED"/>
    <property type="match status" value="1"/>
</dbReference>
<evidence type="ECO:0000259" key="16">
    <source>
        <dbReference type="PROSITE" id="PS50929"/>
    </source>
</evidence>
<dbReference type="InterPro" id="IPR003439">
    <property type="entry name" value="ABC_transporter-like_ATP-bd"/>
</dbReference>
<dbReference type="GO" id="GO:0016887">
    <property type="term" value="F:ATP hydrolysis activity"/>
    <property type="evidence" value="ECO:0007669"/>
    <property type="project" value="InterPro"/>
</dbReference>
<evidence type="ECO:0000256" key="3">
    <source>
        <dbReference type="ARBA" id="ARBA00012191"/>
    </source>
</evidence>
<dbReference type="InterPro" id="IPR027417">
    <property type="entry name" value="P-loop_NTPase"/>
</dbReference>
<dbReference type="CDD" id="cd18578">
    <property type="entry name" value="ABC_6TM_Pgp_ABCB1_D2_like"/>
    <property type="match status" value="1"/>
</dbReference>
<dbReference type="InterPro" id="IPR036640">
    <property type="entry name" value="ABC1_TM_sf"/>
</dbReference>
<dbReference type="CDD" id="cd03249">
    <property type="entry name" value="ABC_MTABC3_MDL1_MDL2"/>
    <property type="match status" value="1"/>
</dbReference>
<dbReference type="SMART" id="SM00382">
    <property type="entry name" value="AAA"/>
    <property type="match status" value="2"/>
</dbReference>
<dbReference type="GO" id="GO:0097254">
    <property type="term" value="P:renal tubular secretion"/>
    <property type="evidence" value="ECO:0007669"/>
    <property type="project" value="UniProtKB-ARBA"/>
</dbReference>
<keyword evidence="8" id="KW-0067">ATP-binding</keyword>
<dbReference type="InterPro" id="IPR039421">
    <property type="entry name" value="Type_1_exporter"/>
</dbReference>
<comment type="caution">
    <text evidence="17">The sequence shown here is derived from an EMBL/GenBank/DDBJ whole genome shotgun (WGS) entry which is preliminary data.</text>
</comment>
<evidence type="ECO:0000313" key="18">
    <source>
        <dbReference type="Proteomes" id="UP000007151"/>
    </source>
</evidence>
<feature type="transmembrane region" description="Helical" evidence="14">
    <location>
        <begin position="318"/>
        <end position="337"/>
    </location>
</feature>
<evidence type="ECO:0000256" key="1">
    <source>
        <dbReference type="ARBA" id="ARBA00004141"/>
    </source>
</evidence>
<keyword evidence="9" id="KW-1278">Translocase</keyword>
<dbReference type="Gene3D" id="1.20.1560.10">
    <property type="entry name" value="ABC transporter type 1, transmembrane domain"/>
    <property type="match status" value="1"/>
</dbReference>
<dbReference type="KEGG" id="dpl:KGM_214416B"/>
<keyword evidence="12" id="KW-0325">Glycoprotein</keyword>
<dbReference type="AlphaFoldDB" id="A0A212EXK8"/>
<accession>A0A212EXK8</accession>
<dbReference type="InterPro" id="IPR011527">
    <property type="entry name" value="ABC1_TM_dom"/>
</dbReference>
<feature type="transmembrane region" description="Helical" evidence="14">
    <location>
        <begin position="203"/>
        <end position="224"/>
    </location>
</feature>
<dbReference type="InParanoid" id="A0A212EXK8"/>
<dbReference type="InterPro" id="IPR017871">
    <property type="entry name" value="ABC_transporter-like_CS"/>
</dbReference>